<organism evidence="1">
    <name type="scientific">Bacteroides intestinalis</name>
    <dbReference type="NCBI Taxonomy" id="329854"/>
    <lineage>
        <taxon>Bacteria</taxon>
        <taxon>Pseudomonadati</taxon>
        <taxon>Bacteroidota</taxon>
        <taxon>Bacteroidia</taxon>
        <taxon>Bacteroidales</taxon>
        <taxon>Bacteroidaceae</taxon>
        <taxon>Bacteroides</taxon>
    </lineage>
</organism>
<gene>
    <name evidence="1" type="ORF">HMPREF2531_04619</name>
</gene>
<proteinExistence type="predicted"/>
<reference evidence="1 2" key="1">
    <citation type="submission" date="2016-02" db="EMBL/GenBank/DDBJ databases">
        <authorList>
            <person name="Wen L."/>
            <person name="He K."/>
            <person name="Yang H."/>
        </authorList>
    </citation>
    <scope>NUCLEOTIDE SEQUENCE [LARGE SCALE GENOMIC DNA]</scope>
    <source>
        <strain evidence="1 2">KLE1704</strain>
    </source>
</reference>
<accession>A0A139KUC8</accession>
<protein>
    <submittedName>
        <fullName evidence="1">Uncharacterized protein</fullName>
    </submittedName>
</protein>
<evidence type="ECO:0000313" key="1">
    <source>
        <dbReference type="EMBL" id="KXT42787.1"/>
    </source>
</evidence>
<sequence>MYEDTTRQGKNLCFVLQAAEGGGEDETVIIPLKFRTVFVTLLVKLFKPEAFGRYEGVPIHGDNYEL</sequence>
<dbReference type="AlphaFoldDB" id="A0A139KUC8"/>
<name>A0A139KUC8_9BACE</name>
<dbReference type="EMBL" id="LTDF01000164">
    <property type="protein sequence ID" value="KXT42787.1"/>
    <property type="molecule type" value="Genomic_DNA"/>
</dbReference>
<dbReference type="Proteomes" id="UP000070319">
    <property type="component" value="Unassembled WGS sequence"/>
</dbReference>
<evidence type="ECO:0000313" key="2">
    <source>
        <dbReference type="Proteomes" id="UP000070319"/>
    </source>
</evidence>
<comment type="caution">
    <text evidence="1">The sequence shown here is derived from an EMBL/GenBank/DDBJ whole genome shotgun (WGS) entry which is preliminary data.</text>
</comment>